<evidence type="ECO:0000313" key="4">
    <source>
        <dbReference type="Proteomes" id="UP000009168"/>
    </source>
</evidence>
<dbReference type="KEGG" id="tet:TTHERM_00193880"/>
<dbReference type="Gene3D" id="3.90.70.10">
    <property type="entry name" value="Cysteine proteinases"/>
    <property type="match status" value="2"/>
</dbReference>
<protein>
    <submittedName>
        <fullName evidence="3">Ubiquitin carboxy-terminal hydrolase</fullName>
    </submittedName>
</protein>
<evidence type="ECO:0000259" key="2">
    <source>
        <dbReference type="PROSITE" id="PS50235"/>
    </source>
</evidence>
<evidence type="ECO:0000256" key="1">
    <source>
        <dbReference type="SAM" id="MobiDB-lite"/>
    </source>
</evidence>
<feature type="compositionally biased region" description="Polar residues" evidence="1">
    <location>
        <begin position="1106"/>
        <end position="1119"/>
    </location>
</feature>
<feature type="compositionally biased region" description="Basic and acidic residues" evidence="1">
    <location>
        <begin position="290"/>
        <end position="315"/>
    </location>
</feature>
<dbReference type="PANTHER" id="PTHR24006">
    <property type="entry name" value="UBIQUITIN CARBOXYL-TERMINAL HYDROLASE"/>
    <property type="match status" value="1"/>
</dbReference>
<dbReference type="InterPro" id="IPR028889">
    <property type="entry name" value="USP"/>
</dbReference>
<sequence>MQIDQLLKNQKFISKRKNHTYLYKMKSQDKFKGKSISAEQKYIGIQNIGATCYMNSVIQTLFMTQEFRYNIFSQNIDVDKVKQIEKSIPIQIQKLFALLQIKKDKKISTQDLIKSFGWTSGEAFQQHDSQEFIRILFEAIDNTFKIKFINELYQGNMVNYVKCLNCQNESLREEQFLDIQLTIKNDFENIKNESIDEAFVNLMRPEQLVNDNKYFCETCNSKQDALRGCRIEKIPEILTIQLNRFTYDYMMDRRVKLNNLFKFPYILNMNQFDSGYQGIPQEIKNRFEDKKTQTQKEQEELQKQKEEANKQKDLTKPSNQTNNMISNDQKKKIVSKEDTKQKGQNLRDFLKNERLKNKKDKSQKEEVEIELFTDDVKGEKYVLEVNEIQDEQVQQNLPPPPPAPILLNLDNTKNDIPPPPPINILNTNLGLEDNKNNAIPQAPPMFQSSNTQHSQNLNSEQEKQAREQQLKEYLEYLNSSYQQYWTETEQQIQEYLKDGDNVYELFSICMHSGGAYGGHYYAFIKSFEDKYWYKFNDSSVTYMELEDVIKKAYGGSDFNNAYMLFYRKYSPNSSITFNDESIPIYLQKILEEEEKLKQEANKVITLKYDVDMKLKQQKGENLNQNNIKSDMEIEQSSNNSFVQICLANQHNLGLEDLNSNLEVIKIEDVNQSLSIEGLQKLICIKFNAQDYKRVLIFRKIITEDQVLGQQLNIFSNKSLKELEVTQEEVLFVEIQEEEIAQQYKWVDKFEEISSTIYIRYNIPSQEEELQTQFSQKIKIDSRRQEQYLKQVLCETLKIEQNQVILRFDGPMGKEIKNMNSLIKENHAFNRKVYIQYGIPCNQNEYRNKLYIAQPQSLFEANIFFLFEEVGEIITDRNWNLDELKEAIRKNLRNKNIPQYTQLCQDFEVREKYQFKLRRLYKQGLLSEQFVSEKTEFAVEFKETTVQNLSLDQYKLYVRILDSQNNTLKDRFEIIVKQEDTLHDLANNIFSYDKTVNVSNMCVILVKDVENFQLNDLISEEWICLNNNSESIIKAPLKVSNDGQLLIVKDQDLNLAQFNLQNLKDMRIQNQRQEKAQKTRVNKIYHPKEKALKINYQQDNVDEQEQDINAQEKGNQQMTE</sequence>
<accession>Q23KE7</accession>
<proteinExistence type="predicted"/>
<dbReference type="SUPFAM" id="SSF54001">
    <property type="entry name" value="Cysteine proteinases"/>
    <property type="match status" value="1"/>
</dbReference>
<reference evidence="4" key="1">
    <citation type="journal article" date="2006" name="PLoS Biol.">
        <title>Macronuclear genome sequence of the ciliate Tetrahymena thermophila, a model eukaryote.</title>
        <authorList>
            <person name="Eisen J.A."/>
            <person name="Coyne R.S."/>
            <person name="Wu M."/>
            <person name="Wu D."/>
            <person name="Thiagarajan M."/>
            <person name="Wortman J.R."/>
            <person name="Badger J.H."/>
            <person name="Ren Q."/>
            <person name="Amedeo P."/>
            <person name="Jones K.M."/>
            <person name="Tallon L.J."/>
            <person name="Delcher A.L."/>
            <person name="Salzberg S.L."/>
            <person name="Silva J.C."/>
            <person name="Haas B.J."/>
            <person name="Majoros W.H."/>
            <person name="Farzad M."/>
            <person name="Carlton J.M."/>
            <person name="Smith R.K. Jr."/>
            <person name="Garg J."/>
            <person name="Pearlman R.E."/>
            <person name="Karrer K.M."/>
            <person name="Sun L."/>
            <person name="Manning G."/>
            <person name="Elde N.C."/>
            <person name="Turkewitz A.P."/>
            <person name="Asai D.J."/>
            <person name="Wilkes D.E."/>
            <person name="Wang Y."/>
            <person name="Cai H."/>
            <person name="Collins K."/>
            <person name="Stewart B.A."/>
            <person name="Lee S.R."/>
            <person name="Wilamowska K."/>
            <person name="Weinberg Z."/>
            <person name="Ruzzo W.L."/>
            <person name="Wloga D."/>
            <person name="Gaertig J."/>
            <person name="Frankel J."/>
            <person name="Tsao C.-C."/>
            <person name="Gorovsky M.A."/>
            <person name="Keeling P.J."/>
            <person name="Waller R.F."/>
            <person name="Patron N.J."/>
            <person name="Cherry J.M."/>
            <person name="Stover N.A."/>
            <person name="Krieger C.J."/>
            <person name="del Toro C."/>
            <person name="Ryder H.F."/>
            <person name="Williamson S.C."/>
            <person name="Barbeau R.A."/>
            <person name="Hamilton E.P."/>
            <person name="Orias E."/>
        </authorList>
    </citation>
    <scope>NUCLEOTIDE SEQUENCE [LARGE SCALE GENOMIC DNA]</scope>
    <source>
        <strain evidence="4">SB210</strain>
    </source>
</reference>
<evidence type="ECO:0000313" key="3">
    <source>
        <dbReference type="EMBL" id="EAR96896.3"/>
    </source>
</evidence>
<feature type="compositionally biased region" description="Polar residues" evidence="1">
    <location>
        <begin position="316"/>
        <end position="327"/>
    </location>
</feature>
<dbReference type="PROSITE" id="PS50235">
    <property type="entry name" value="USP_3"/>
    <property type="match status" value="1"/>
</dbReference>
<dbReference type="CDD" id="cd02257">
    <property type="entry name" value="Peptidase_C19"/>
    <property type="match status" value="1"/>
</dbReference>
<feature type="compositionally biased region" description="Basic and acidic residues" evidence="1">
    <location>
        <begin position="328"/>
        <end position="341"/>
    </location>
</feature>
<name>Q23KE7_TETTS</name>
<dbReference type="RefSeq" id="XP_001017141.3">
    <property type="nucleotide sequence ID" value="XM_001017141.3"/>
</dbReference>
<keyword evidence="4" id="KW-1185">Reference proteome</keyword>
<feature type="compositionally biased region" description="Polar residues" evidence="1">
    <location>
        <begin position="446"/>
        <end position="459"/>
    </location>
</feature>
<dbReference type="GO" id="GO:0005634">
    <property type="term" value="C:nucleus"/>
    <property type="evidence" value="ECO:0007669"/>
    <property type="project" value="TreeGrafter"/>
</dbReference>
<dbReference type="InterPro" id="IPR050164">
    <property type="entry name" value="Peptidase_C19"/>
</dbReference>
<feature type="domain" description="USP" evidence="2">
    <location>
        <begin position="43"/>
        <end position="569"/>
    </location>
</feature>
<dbReference type="InParanoid" id="Q23KE7"/>
<dbReference type="PROSITE" id="PS00973">
    <property type="entry name" value="USP_2"/>
    <property type="match status" value="1"/>
</dbReference>
<dbReference type="eggNOG" id="KOG4598">
    <property type="taxonomic scope" value="Eukaryota"/>
</dbReference>
<dbReference type="GO" id="GO:0016579">
    <property type="term" value="P:protein deubiquitination"/>
    <property type="evidence" value="ECO:0007669"/>
    <property type="project" value="InterPro"/>
</dbReference>
<dbReference type="Proteomes" id="UP000009168">
    <property type="component" value="Unassembled WGS sequence"/>
</dbReference>
<dbReference type="GeneID" id="7844616"/>
<dbReference type="InterPro" id="IPR018200">
    <property type="entry name" value="USP_CS"/>
</dbReference>
<dbReference type="GO" id="GO:0004843">
    <property type="term" value="F:cysteine-type deubiquitinase activity"/>
    <property type="evidence" value="ECO:0007669"/>
    <property type="project" value="InterPro"/>
</dbReference>
<dbReference type="AlphaFoldDB" id="Q23KE7"/>
<feature type="region of interest" description="Disordered" evidence="1">
    <location>
        <begin position="438"/>
        <end position="465"/>
    </location>
</feature>
<dbReference type="HOGENOM" id="CLU_003606_0_0_1"/>
<dbReference type="MEROPS" id="C19.A38"/>
<dbReference type="EMBL" id="GG662673">
    <property type="protein sequence ID" value="EAR96896.3"/>
    <property type="molecule type" value="Genomic_DNA"/>
</dbReference>
<organism evidence="3 4">
    <name type="scientific">Tetrahymena thermophila (strain SB210)</name>
    <dbReference type="NCBI Taxonomy" id="312017"/>
    <lineage>
        <taxon>Eukaryota</taxon>
        <taxon>Sar</taxon>
        <taxon>Alveolata</taxon>
        <taxon>Ciliophora</taxon>
        <taxon>Intramacronucleata</taxon>
        <taxon>Oligohymenophorea</taxon>
        <taxon>Hymenostomatida</taxon>
        <taxon>Tetrahymenina</taxon>
        <taxon>Tetrahymenidae</taxon>
        <taxon>Tetrahymena</taxon>
    </lineage>
</organism>
<dbReference type="OrthoDB" id="289038at2759"/>
<feature type="region of interest" description="Disordered" evidence="1">
    <location>
        <begin position="1095"/>
        <end position="1119"/>
    </location>
</feature>
<dbReference type="InterPro" id="IPR001394">
    <property type="entry name" value="Peptidase_C19_UCH"/>
</dbReference>
<dbReference type="GO" id="GO:0005829">
    <property type="term" value="C:cytosol"/>
    <property type="evidence" value="ECO:0007669"/>
    <property type="project" value="TreeGrafter"/>
</dbReference>
<dbReference type="Pfam" id="PF00443">
    <property type="entry name" value="UCH"/>
    <property type="match status" value="1"/>
</dbReference>
<keyword evidence="3" id="KW-0378">Hydrolase</keyword>
<dbReference type="PROSITE" id="PS00972">
    <property type="entry name" value="USP_1"/>
    <property type="match status" value="1"/>
</dbReference>
<dbReference type="InterPro" id="IPR038765">
    <property type="entry name" value="Papain-like_cys_pep_sf"/>
</dbReference>
<gene>
    <name evidence="3" type="ORF">TTHERM_00193880</name>
</gene>
<feature type="region of interest" description="Disordered" evidence="1">
    <location>
        <begin position="290"/>
        <end position="347"/>
    </location>
</feature>